<protein>
    <submittedName>
        <fullName evidence="3">Uncharacterized protein</fullName>
    </submittedName>
</protein>
<reference evidence="3" key="1">
    <citation type="submission" date="2022-11" db="UniProtKB">
        <authorList>
            <consortium name="WormBaseParasite"/>
        </authorList>
    </citation>
    <scope>IDENTIFICATION</scope>
</reference>
<accession>A0A914VA27</accession>
<dbReference type="Proteomes" id="UP000887566">
    <property type="component" value="Unplaced"/>
</dbReference>
<organism evidence="2 3">
    <name type="scientific">Plectus sambesii</name>
    <dbReference type="NCBI Taxonomy" id="2011161"/>
    <lineage>
        <taxon>Eukaryota</taxon>
        <taxon>Metazoa</taxon>
        <taxon>Ecdysozoa</taxon>
        <taxon>Nematoda</taxon>
        <taxon>Chromadorea</taxon>
        <taxon>Plectida</taxon>
        <taxon>Plectina</taxon>
        <taxon>Plectoidea</taxon>
        <taxon>Plectidae</taxon>
        <taxon>Plectus</taxon>
    </lineage>
</organism>
<dbReference type="WBParaSite" id="PSAMB.scaffold17092size1199.g37142.t1">
    <property type="protein sequence ID" value="PSAMB.scaffold17092size1199.g37142.t1"/>
    <property type="gene ID" value="PSAMB.scaffold17092size1199.g37142"/>
</dbReference>
<feature type="compositionally biased region" description="Low complexity" evidence="1">
    <location>
        <begin position="87"/>
        <end position="102"/>
    </location>
</feature>
<sequence>NYLLEAQGQLNMPITEAFATASPHSARPQSKPPTQNGNGSATSPNGSLASSSASSKTRSLPPGAKAPTGGSPQRRLATPPTSGVQRSSYSEDSISSDGSAFSNHGGSATRLQQLHPHKSPSRSSGIPPSAHGSSVSPESGYGADDATPNGRMYPPGSEGREVYNECDPLPALGTCTAIYAFD</sequence>
<evidence type="ECO:0000313" key="2">
    <source>
        <dbReference type="Proteomes" id="UP000887566"/>
    </source>
</evidence>
<feature type="region of interest" description="Disordered" evidence="1">
    <location>
        <begin position="1"/>
        <end position="169"/>
    </location>
</feature>
<evidence type="ECO:0000313" key="3">
    <source>
        <dbReference type="WBParaSite" id="PSAMB.scaffold17092size1199.g37142.t1"/>
    </source>
</evidence>
<dbReference type="AlphaFoldDB" id="A0A914VA27"/>
<feature type="compositionally biased region" description="Polar residues" evidence="1">
    <location>
        <begin position="121"/>
        <end position="137"/>
    </location>
</feature>
<name>A0A914VA27_9BILA</name>
<feature type="compositionally biased region" description="Low complexity" evidence="1">
    <location>
        <begin position="40"/>
        <end position="62"/>
    </location>
</feature>
<proteinExistence type="predicted"/>
<keyword evidence="2" id="KW-1185">Reference proteome</keyword>
<evidence type="ECO:0000256" key="1">
    <source>
        <dbReference type="SAM" id="MobiDB-lite"/>
    </source>
</evidence>